<gene>
    <name evidence="7" type="primary">mraZ</name>
    <name evidence="9" type="ORF">SAMN05660653_00522</name>
</gene>
<proteinExistence type="inferred from homology"/>
<dbReference type="GO" id="GO:0009295">
    <property type="term" value="C:nucleoid"/>
    <property type="evidence" value="ECO:0007669"/>
    <property type="project" value="UniProtKB-SubCell"/>
</dbReference>
<feature type="domain" description="SpoVT-AbrB" evidence="8">
    <location>
        <begin position="11"/>
        <end position="57"/>
    </location>
</feature>
<evidence type="ECO:0000313" key="9">
    <source>
        <dbReference type="EMBL" id="SDB09974.1"/>
    </source>
</evidence>
<evidence type="ECO:0000256" key="2">
    <source>
        <dbReference type="ARBA" id="ARBA00022490"/>
    </source>
</evidence>
<comment type="similarity">
    <text evidence="7">Belongs to the MraZ family.</text>
</comment>
<dbReference type="Pfam" id="PF02381">
    <property type="entry name" value="MraZ"/>
    <property type="match status" value="2"/>
</dbReference>
<keyword evidence="2 7" id="KW-0963">Cytoplasm</keyword>
<sequence length="157" mass="18371">MSGKVMTFRGHAYRSLDPKGRLMLPQEFRDVVLSAGQHGRVILTNFDGCVVGYSLQEWEKIEESFQRINMLNRQLRDFQRFFISGAMELELDKQGRILIPPHLRTYAGLTREVVLAGVGRKFEIWDQERFEEQRRKMEEGFDLVMDALAESDCELRI</sequence>
<evidence type="ECO:0000256" key="3">
    <source>
        <dbReference type="ARBA" id="ARBA00022737"/>
    </source>
</evidence>
<dbReference type="InterPro" id="IPR035644">
    <property type="entry name" value="MraZ_C"/>
</dbReference>
<dbReference type="Proteomes" id="UP000198771">
    <property type="component" value="Unassembled WGS sequence"/>
</dbReference>
<evidence type="ECO:0000259" key="8">
    <source>
        <dbReference type="PROSITE" id="PS51740"/>
    </source>
</evidence>
<evidence type="ECO:0000256" key="1">
    <source>
        <dbReference type="ARBA" id="ARBA00013860"/>
    </source>
</evidence>
<keyword evidence="6 7" id="KW-0804">Transcription</keyword>
<keyword evidence="3" id="KW-0677">Repeat</keyword>
<feature type="domain" description="SpoVT-AbrB" evidence="8">
    <location>
        <begin position="86"/>
        <end position="129"/>
    </location>
</feature>
<dbReference type="CDD" id="cd16320">
    <property type="entry name" value="MraZ_N"/>
    <property type="match status" value="1"/>
</dbReference>
<dbReference type="NCBIfam" id="TIGR00242">
    <property type="entry name" value="division/cell wall cluster transcriptional repressor MraZ"/>
    <property type="match status" value="1"/>
</dbReference>
<dbReference type="Gene3D" id="3.40.1550.20">
    <property type="entry name" value="Transcriptional regulator MraZ domain"/>
    <property type="match status" value="1"/>
</dbReference>
<evidence type="ECO:0000256" key="5">
    <source>
        <dbReference type="ARBA" id="ARBA00023125"/>
    </source>
</evidence>
<dbReference type="InterPro" id="IPR037914">
    <property type="entry name" value="SpoVT-AbrB_sf"/>
</dbReference>
<name>A0A1G6ANJ0_9BACT</name>
<dbReference type="InterPro" id="IPR020603">
    <property type="entry name" value="MraZ_dom"/>
</dbReference>
<dbReference type="GO" id="GO:0000976">
    <property type="term" value="F:transcription cis-regulatory region binding"/>
    <property type="evidence" value="ECO:0007669"/>
    <property type="project" value="TreeGrafter"/>
</dbReference>
<evidence type="ECO:0000256" key="4">
    <source>
        <dbReference type="ARBA" id="ARBA00023015"/>
    </source>
</evidence>
<dbReference type="AlphaFoldDB" id="A0A1G6ANJ0"/>
<dbReference type="PROSITE" id="PS51740">
    <property type="entry name" value="SPOVT_ABRB"/>
    <property type="match status" value="2"/>
</dbReference>
<evidence type="ECO:0000256" key="6">
    <source>
        <dbReference type="ARBA" id="ARBA00023163"/>
    </source>
</evidence>
<keyword evidence="10" id="KW-1185">Reference proteome</keyword>
<dbReference type="InterPro" id="IPR035642">
    <property type="entry name" value="MraZ_N"/>
</dbReference>
<organism evidence="9 10">
    <name type="scientific">Desulfonatronum thiosulfatophilum</name>
    <dbReference type="NCBI Taxonomy" id="617002"/>
    <lineage>
        <taxon>Bacteria</taxon>
        <taxon>Pseudomonadati</taxon>
        <taxon>Thermodesulfobacteriota</taxon>
        <taxon>Desulfovibrionia</taxon>
        <taxon>Desulfovibrionales</taxon>
        <taxon>Desulfonatronaceae</taxon>
        <taxon>Desulfonatronum</taxon>
    </lineage>
</organism>
<dbReference type="PANTHER" id="PTHR34701:SF1">
    <property type="entry name" value="TRANSCRIPTIONAL REGULATOR MRAZ"/>
    <property type="match status" value="1"/>
</dbReference>
<dbReference type="InterPro" id="IPR007159">
    <property type="entry name" value="SpoVT-AbrB_dom"/>
</dbReference>
<dbReference type="STRING" id="617002.SAMN05660653_00522"/>
<dbReference type="PANTHER" id="PTHR34701">
    <property type="entry name" value="TRANSCRIPTIONAL REGULATOR MRAZ"/>
    <property type="match status" value="1"/>
</dbReference>
<dbReference type="InterPro" id="IPR003444">
    <property type="entry name" value="MraZ"/>
</dbReference>
<dbReference type="CDD" id="cd16321">
    <property type="entry name" value="MraZ_C"/>
    <property type="match status" value="1"/>
</dbReference>
<keyword evidence="4 7" id="KW-0805">Transcription regulation</keyword>
<dbReference type="GO" id="GO:0005737">
    <property type="term" value="C:cytoplasm"/>
    <property type="evidence" value="ECO:0007669"/>
    <property type="project" value="UniProtKB-UniRule"/>
</dbReference>
<dbReference type="GO" id="GO:0003700">
    <property type="term" value="F:DNA-binding transcription factor activity"/>
    <property type="evidence" value="ECO:0007669"/>
    <property type="project" value="UniProtKB-UniRule"/>
</dbReference>
<dbReference type="HAMAP" id="MF_01008">
    <property type="entry name" value="MraZ"/>
    <property type="match status" value="1"/>
</dbReference>
<protein>
    <recommendedName>
        <fullName evidence="1 7">Transcriptional regulator MraZ</fullName>
    </recommendedName>
</protein>
<accession>A0A1G6ANJ0</accession>
<keyword evidence="5 7" id="KW-0238">DNA-binding</keyword>
<reference evidence="9 10" key="1">
    <citation type="submission" date="2016-10" db="EMBL/GenBank/DDBJ databases">
        <authorList>
            <person name="de Groot N.N."/>
        </authorList>
    </citation>
    <scope>NUCLEOTIDE SEQUENCE [LARGE SCALE GENOMIC DNA]</scope>
    <source>
        <strain evidence="9 10">ASO4-2</strain>
    </source>
</reference>
<dbReference type="EMBL" id="FMXO01000002">
    <property type="protein sequence ID" value="SDB09974.1"/>
    <property type="molecule type" value="Genomic_DNA"/>
</dbReference>
<dbReference type="GO" id="GO:2000143">
    <property type="term" value="P:negative regulation of DNA-templated transcription initiation"/>
    <property type="evidence" value="ECO:0007669"/>
    <property type="project" value="TreeGrafter"/>
</dbReference>
<dbReference type="InterPro" id="IPR038619">
    <property type="entry name" value="MraZ_sf"/>
</dbReference>
<evidence type="ECO:0000256" key="7">
    <source>
        <dbReference type="HAMAP-Rule" id="MF_01008"/>
    </source>
</evidence>
<comment type="subcellular location">
    <subcellularLocation>
        <location evidence="7">Cytoplasm</location>
        <location evidence="7">Nucleoid</location>
    </subcellularLocation>
</comment>
<evidence type="ECO:0000313" key="10">
    <source>
        <dbReference type="Proteomes" id="UP000198771"/>
    </source>
</evidence>
<comment type="subunit">
    <text evidence="7">Forms oligomers.</text>
</comment>
<dbReference type="SUPFAM" id="SSF89447">
    <property type="entry name" value="AbrB/MazE/MraZ-like"/>
    <property type="match status" value="1"/>
</dbReference>